<keyword evidence="1" id="KW-0812">Transmembrane</keyword>
<keyword evidence="1" id="KW-1133">Transmembrane helix</keyword>
<accession>A0A2N1PPT2</accession>
<dbReference type="AlphaFoldDB" id="A0A2N1PPT2"/>
<dbReference type="InterPro" id="IPR018634">
    <property type="entry name" value="ChrB_C"/>
</dbReference>
<organism evidence="3 4">
    <name type="scientific">Candidatus Wallbacteria bacterium HGW-Wallbacteria-1</name>
    <dbReference type="NCBI Taxonomy" id="2013854"/>
    <lineage>
        <taxon>Bacteria</taxon>
        <taxon>Candidatus Walliibacteriota</taxon>
    </lineage>
</organism>
<evidence type="ECO:0000259" key="2">
    <source>
        <dbReference type="Pfam" id="PF09828"/>
    </source>
</evidence>
<proteinExistence type="predicted"/>
<comment type="caution">
    <text evidence="3">The sequence shown here is derived from an EMBL/GenBank/DDBJ whole genome shotgun (WGS) entry which is preliminary data.</text>
</comment>
<protein>
    <recommendedName>
        <fullName evidence="2">ChrB C-terminal domain-containing protein</fullName>
    </recommendedName>
</protein>
<name>A0A2N1PPT2_9BACT</name>
<sequence>MSNFLSAPIIPAVIKNPPITPLIIVPMLSILMLSMLMLSIIVPDPGRCMATGKEAPISFRLSPANIKVTASEIIFATWDTLEADKLATFWLIERFISPGALFQIHPKGSSIKQGICFDTPFSRFGRNFKECVYETMRKAYEVNDPIVIRIGQAIHQLEISRWESPSNPLSMKIDVSVKRIIYSESENSKNSDSINDFESANDRQSSSHNPIVRKIKYGIRIFDEIYTELKLKPETQTPLNKKNHFRSQ</sequence>
<dbReference type="Proteomes" id="UP000233256">
    <property type="component" value="Unassembled WGS sequence"/>
</dbReference>
<evidence type="ECO:0000256" key="1">
    <source>
        <dbReference type="SAM" id="Phobius"/>
    </source>
</evidence>
<dbReference type="EMBL" id="PGXC01000006">
    <property type="protein sequence ID" value="PKK90346.1"/>
    <property type="molecule type" value="Genomic_DNA"/>
</dbReference>
<gene>
    <name evidence="3" type="ORF">CVV64_10300</name>
</gene>
<dbReference type="Pfam" id="PF09828">
    <property type="entry name" value="ChrB_C"/>
    <property type="match status" value="1"/>
</dbReference>
<reference evidence="3 4" key="1">
    <citation type="journal article" date="2017" name="ISME J.">
        <title>Potential for microbial H2 and metal transformations associated with novel bacteria and archaea in deep terrestrial subsurface sediments.</title>
        <authorList>
            <person name="Hernsdorf A.W."/>
            <person name="Amano Y."/>
            <person name="Miyakawa K."/>
            <person name="Ise K."/>
            <person name="Suzuki Y."/>
            <person name="Anantharaman K."/>
            <person name="Probst A."/>
            <person name="Burstein D."/>
            <person name="Thomas B.C."/>
            <person name="Banfield J.F."/>
        </authorList>
    </citation>
    <scope>NUCLEOTIDE SEQUENCE [LARGE SCALE GENOMIC DNA]</scope>
    <source>
        <strain evidence="3">HGW-Wallbacteria-1</strain>
    </source>
</reference>
<feature type="transmembrane region" description="Helical" evidence="1">
    <location>
        <begin position="20"/>
        <end position="42"/>
    </location>
</feature>
<keyword evidence="1" id="KW-0472">Membrane</keyword>
<feature type="domain" description="ChrB C-terminal" evidence="2">
    <location>
        <begin position="76"/>
        <end position="189"/>
    </location>
</feature>
<evidence type="ECO:0000313" key="3">
    <source>
        <dbReference type="EMBL" id="PKK90346.1"/>
    </source>
</evidence>
<evidence type="ECO:0000313" key="4">
    <source>
        <dbReference type="Proteomes" id="UP000233256"/>
    </source>
</evidence>